<feature type="region of interest" description="Disordered" evidence="21">
    <location>
        <begin position="312"/>
        <end position="356"/>
    </location>
</feature>
<feature type="binding site" evidence="19 20">
    <location>
        <position position="437"/>
    </location>
    <ligand>
        <name>ATP</name>
        <dbReference type="ChEBI" id="CHEBI:30616"/>
    </ligand>
</feature>
<dbReference type="InterPro" id="IPR017892">
    <property type="entry name" value="Pkinase_C"/>
</dbReference>
<dbReference type="Gene3D" id="3.30.200.20">
    <property type="entry name" value="Phosphorylase Kinase, domain 1"/>
    <property type="match status" value="1"/>
</dbReference>
<dbReference type="InterPro" id="IPR000008">
    <property type="entry name" value="C2_dom"/>
</dbReference>
<dbReference type="SUPFAM" id="SSF49562">
    <property type="entry name" value="C2 domain (Calcium/lipid-binding domain, CaLB)"/>
    <property type="match status" value="1"/>
</dbReference>
<dbReference type="PROSITE" id="PS00479">
    <property type="entry name" value="ZF_DAG_PE_1"/>
    <property type="match status" value="1"/>
</dbReference>
<comment type="subcellular location">
    <subcellularLocation>
        <location evidence="1">Cytoplasm</location>
    </subcellularLocation>
</comment>
<keyword evidence="7" id="KW-0479">Metal-binding</keyword>
<feature type="region of interest" description="Disordered" evidence="21">
    <location>
        <begin position="370"/>
        <end position="399"/>
    </location>
</feature>
<evidence type="ECO:0000256" key="17">
    <source>
        <dbReference type="PIRNR" id="PIRNR000551"/>
    </source>
</evidence>
<evidence type="ECO:0000256" key="20">
    <source>
        <dbReference type="PROSITE-ProRule" id="PRU10141"/>
    </source>
</evidence>
<dbReference type="InterPro" id="IPR000961">
    <property type="entry name" value="AGC-kinase_C"/>
</dbReference>
<comment type="similarity">
    <text evidence="2 17">Belongs to the protein kinase superfamily. AGC Ser/Thr protein kinase family. PKC subfamily.</text>
</comment>
<feature type="domain" description="Protein kinase" evidence="23">
    <location>
        <begin position="408"/>
        <end position="711"/>
    </location>
</feature>
<dbReference type="Gene3D" id="1.10.510.10">
    <property type="entry name" value="Transferase(Phosphotransferase) domain 1"/>
    <property type="match status" value="1"/>
</dbReference>
<evidence type="ECO:0000256" key="1">
    <source>
        <dbReference type="ARBA" id="ARBA00004496"/>
    </source>
</evidence>
<dbReference type="InParanoid" id="A0A674MUD2"/>
<keyword evidence="4 17" id="KW-0723">Serine/threonine-protein kinase</keyword>
<dbReference type="PROSITE" id="PS50004">
    <property type="entry name" value="C2"/>
    <property type="match status" value="1"/>
</dbReference>
<keyword evidence="10" id="KW-0863">Zinc-finger</keyword>
<evidence type="ECO:0000259" key="23">
    <source>
        <dbReference type="PROSITE" id="PS50011"/>
    </source>
</evidence>
<feature type="compositionally biased region" description="Low complexity" evidence="21">
    <location>
        <begin position="378"/>
        <end position="392"/>
    </location>
</feature>
<keyword evidence="12" id="KW-0221">Differentiation</keyword>
<dbReference type="PIRSF" id="PIRSF000551">
    <property type="entry name" value="PKC_delta"/>
    <property type="match status" value="1"/>
</dbReference>
<evidence type="ECO:0000256" key="3">
    <source>
        <dbReference type="ARBA" id="ARBA00022490"/>
    </source>
</evidence>
<dbReference type="Pfam" id="PF00069">
    <property type="entry name" value="Pkinase"/>
    <property type="match status" value="1"/>
</dbReference>
<evidence type="ECO:0000256" key="13">
    <source>
        <dbReference type="ARBA" id="ARBA00022833"/>
    </source>
</evidence>
<dbReference type="EC" id="2.7.11.13" evidence="17"/>
<dbReference type="InterPro" id="IPR008271">
    <property type="entry name" value="Ser/Thr_kinase_AS"/>
</dbReference>
<name>A0A674MUD2_TAKRU</name>
<keyword evidence="27" id="KW-1185">Reference proteome</keyword>
<feature type="domain" description="C2" evidence="22">
    <location>
        <begin position="1"/>
        <end position="116"/>
    </location>
</feature>
<keyword evidence="14 17" id="KW-0067">ATP-binding</keyword>
<dbReference type="PANTHER" id="PTHR24351">
    <property type="entry name" value="RIBOSOMAL PROTEIN S6 KINASE"/>
    <property type="match status" value="1"/>
</dbReference>
<dbReference type="SMART" id="SM00239">
    <property type="entry name" value="C2"/>
    <property type="match status" value="1"/>
</dbReference>
<feature type="active site" description="Proton acceptor" evidence="18">
    <location>
        <position position="532"/>
    </location>
</feature>
<evidence type="ECO:0000256" key="6">
    <source>
        <dbReference type="ARBA" id="ARBA00022679"/>
    </source>
</evidence>
<keyword evidence="5" id="KW-0597">Phosphoprotein</keyword>
<dbReference type="GO" id="GO:0005737">
    <property type="term" value="C:cytoplasm"/>
    <property type="evidence" value="ECO:0007669"/>
    <property type="project" value="UniProtKB-SubCell"/>
</dbReference>
<dbReference type="GO" id="GO:0005524">
    <property type="term" value="F:ATP binding"/>
    <property type="evidence" value="ECO:0007669"/>
    <property type="project" value="UniProtKB-UniRule"/>
</dbReference>
<dbReference type="FunFam" id="2.60.40.150:FF:000056">
    <property type="entry name" value="Protein kinase C epsilon"/>
    <property type="match status" value="1"/>
</dbReference>
<evidence type="ECO:0000256" key="5">
    <source>
        <dbReference type="ARBA" id="ARBA00022553"/>
    </source>
</evidence>
<evidence type="ECO:0000256" key="19">
    <source>
        <dbReference type="PIRSR" id="PIRSR000551-51"/>
    </source>
</evidence>
<reference evidence="26" key="3">
    <citation type="submission" date="2025-09" db="UniProtKB">
        <authorList>
            <consortium name="Ensembl"/>
        </authorList>
    </citation>
    <scope>IDENTIFICATION</scope>
</reference>
<feature type="binding site" evidence="19">
    <location>
        <begin position="414"/>
        <end position="422"/>
    </location>
    <ligand>
        <name>ATP</name>
        <dbReference type="ChEBI" id="CHEBI:30616"/>
    </ligand>
</feature>
<dbReference type="InterPro" id="IPR046349">
    <property type="entry name" value="C1-like_sf"/>
</dbReference>
<protein>
    <recommendedName>
        <fullName evidence="17">Protein kinase C</fullName>
        <ecNumber evidence="17">2.7.11.13</ecNumber>
    </recommendedName>
</protein>
<dbReference type="InterPro" id="IPR020454">
    <property type="entry name" value="DAG/PE-bd"/>
</dbReference>
<dbReference type="GeneTree" id="ENSGT00940000154711"/>
<comment type="catalytic activity">
    <reaction evidence="16">
        <text>L-seryl-[protein] + ATP = O-phospho-L-seryl-[protein] + ADP + H(+)</text>
        <dbReference type="Rhea" id="RHEA:17989"/>
        <dbReference type="Rhea" id="RHEA-COMP:9863"/>
        <dbReference type="Rhea" id="RHEA-COMP:11604"/>
        <dbReference type="ChEBI" id="CHEBI:15378"/>
        <dbReference type="ChEBI" id="CHEBI:29999"/>
        <dbReference type="ChEBI" id="CHEBI:30616"/>
        <dbReference type="ChEBI" id="CHEBI:83421"/>
        <dbReference type="ChEBI" id="CHEBI:456216"/>
        <dbReference type="EC" id="2.7.11.13"/>
    </reaction>
</comment>
<feature type="domain" description="AGC-kinase C-terminal" evidence="25">
    <location>
        <begin position="655"/>
        <end position="724"/>
    </location>
</feature>
<dbReference type="CDD" id="cd20835">
    <property type="entry name" value="C1_nPKC_epsilon-like_rpt1"/>
    <property type="match status" value="1"/>
</dbReference>
<comment type="catalytic activity">
    <reaction evidence="15 17">
        <text>L-threonyl-[protein] + ATP = O-phospho-L-threonyl-[protein] + ADP + H(+)</text>
        <dbReference type="Rhea" id="RHEA:46608"/>
        <dbReference type="Rhea" id="RHEA-COMP:11060"/>
        <dbReference type="Rhea" id="RHEA-COMP:11605"/>
        <dbReference type="ChEBI" id="CHEBI:15378"/>
        <dbReference type="ChEBI" id="CHEBI:30013"/>
        <dbReference type="ChEBI" id="CHEBI:30616"/>
        <dbReference type="ChEBI" id="CHEBI:61977"/>
        <dbReference type="ChEBI" id="CHEBI:456216"/>
        <dbReference type="EC" id="2.7.11.13"/>
    </reaction>
</comment>
<dbReference type="CDD" id="cd20838">
    <property type="entry name" value="C1_nPKC_epsilon-like_rpt2"/>
    <property type="match status" value="1"/>
</dbReference>
<dbReference type="FunFam" id="3.30.60.20:FF:000003">
    <property type="entry name" value="Protein kinase C delta"/>
    <property type="match status" value="1"/>
</dbReference>
<evidence type="ECO:0000256" key="7">
    <source>
        <dbReference type="ARBA" id="ARBA00022723"/>
    </source>
</evidence>
<reference evidence="26" key="2">
    <citation type="submission" date="2025-08" db="UniProtKB">
        <authorList>
            <consortium name="Ensembl"/>
        </authorList>
    </citation>
    <scope>IDENTIFICATION</scope>
</reference>
<dbReference type="PROSITE" id="PS00107">
    <property type="entry name" value="PROTEIN_KINASE_ATP"/>
    <property type="match status" value="1"/>
</dbReference>
<evidence type="ECO:0000256" key="12">
    <source>
        <dbReference type="ARBA" id="ARBA00022782"/>
    </source>
</evidence>
<evidence type="ECO:0000259" key="25">
    <source>
        <dbReference type="PROSITE" id="PS51285"/>
    </source>
</evidence>
<dbReference type="InterPro" id="IPR017441">
    <property type="entry name" value="Protein_kinase_ATP_BS"/>
</dbReference>
<dbReference type="GO" id="GO:0030154">
    <property type="term" value="P:cell differentiation"/>
    <property type="evidence" value="ECO:0007669"/>
    <property type="project" value="UniProtKB-KW"/>
</dbReference>
<dbReference type="Proteomes" id="UP000005226">
    <property type="component" value="Chromosome 1"/>
</dbReference>
<proteinExistence type="inferred from homology"/>
<evidence type="ECO:0000259" key="24">
    <source>
        <dbReference type="PROSITE" id="PS50081"/>
    </source>
</evidence>
<evidence type="ECO:0000256" key="11">
    <source>
        <dbReference type="ARBA" id="ARBA00022777"/>
    </source>
</evidence>
<keyword evidence="13" id="KW-0862">Zinc</keyword>
<dbReference type="Gene3D" id="3.30.60.20">
    <property type="match status" value="2"/>
</dbReference>
<dbReference type="Pfam" id="PF00433">
    <property type="entry name" value="Pkinase_C"/>
    <property type="match status" value="1"/>
</dbReference>
<dbReference type="PROSITE" id="PS00108">
    <property type="entry name" value="PROTEIN_KINASE_ST"/>
    <property type="match status" value="1"/>
</dbReference>
<dbReference type="GO" id="GO:0004697">
    <property type="term" value="F:diacylglycerol-dependent serine/threonine kinase activity"/>
    <property type="evidence" value="ECO:0007669"/>
    <property type="project" value="UniProtKB-EC"/>
</dbReference>
<dbReference type="SMART" id="SM00133">
    <property type="entry name" value="S_TK_X"/>
    <property type="match status" value="1"/>
</dbReference>
<dbReference type="PROSITE" id="PS50081">
    <property type="entry name" value="ZF_DAG_PE_2"/>
    <property type="match status" value="2"/>
</dbReference>
<evidence type="ECO:0000313" key="27">
    <source>
        <dbReference type="Proteomes" id="UP000005226"/>
    </source>
</evidence>
<sequence>MPVFSGVLKVRVCEAVDLKPTPWALRHAVGKSGSFLLDPYLALNLDQTRLGQTATRTKTNSPAWHQEFCTEVREGRSLELSVFHDAPIGYDDFVANCTIQLEDLLQNGTRHYEDWIDLEPEGKVYVVIDLSGSSTEASGSNDNEERVFRERIGPRRRQGAVRRRVHQVNGHKFMATYLRQPTYCSHCRDFIWGVLGKQGYQCQVCTCVVHKRCHELIITKCAGMKKQEDTPEEVGSQRFSVNMPHKFSIHNYKVPTFCDHCGSLLWGLMRQGLQCKVCKMNVHRRCEKNVAPNCGVDARGIAKVLSDLGVTPDKISNTAQRGGAVKRPMTPEPPSSLPAVDPRTGSPPGDLCSGPTDLAGLDRLQAALSLDQQGPQHSSSSSSSTTSSSSSSAGREDGQVQRRTLKDFNFIKVLGKGSFGKVMLAELKGSEDVYAVKVLKKDVILQDDDVDCTMTEKRILALARRHPYLTQLHCCFQTRDRLFFVMEYVNGGDLMFQIQRSRKFDEPRSRFYAAEVTSALMFLHRNGVIYRDLKLDNILLDAEGHCKLADFGMCKEGIMNGVTTTTFCGTPDYIAPEILQELEYGASVDWWALGVLMYEMMAGQPPFEADNEDDLFDKEAVSILRAFMTKNPAKRLGCVVTQGCEEAIKTHAFFREIDWVLLEQRKVKPPFKPRIKTKRDVNNFDQDFTKEDPVLTPTDEAIIRQINQEEFKDFSYCAPEETHT</sequence>
<dbReference type="Gene3D" id="2.60.40.150">
    <property type="entry name" value="C2 domain"/>
    <property type="match status" value="1"/>
</dbReference>
<dbReference type="InterPro" id="IPR000719">
    <property type="entry name" value="Prot_kinase_dom"/>
</dbReference>
<dbReference type="CDD" id="cd04014">
    <property type="entry name" value="C2_PKC_epsilon"/>
    <property type="match status" value="1"/>
</dbReference>
<reference evidence="26 27" key="1">
    <citation type="journal article" date="2011" name="Genome Biol. Evol.">
        <title>Integration of the genetic map and genome assembly of fugu facilitates insights into distinct features of genome evolution in teleosts and mammals.</title>
        <authorList>
            <person name="Kai W."/>
            <person name="Kikuchi K."/>
            <person name="Tohari S."/>
            <person name="Chew A.K."/>
            <person name="Tay A."/>
            <person name="Fujiwara A."/>
            <person name="Hosoya S."/>
            <person name="Suetake H."/>
            <person name="Naruse K."/>
            <person name="Brenner S."/>
            <person name="Suzuki Y."/>
            <person name="Venkatesh B."/>
        </authorList>
    </citation>
    <scope>NUCLEOTIDE SEQUENCE [LARGE SCALE GENOMIC DNA]</scope>
</reference>
<dbReference type="Pfam" id="PF00130">
    <property type="entry name" value="C1_1"/>
    <property type="match status" value="2"/>
</dbReference>
<evidence type="ECO:0000256" key="18">
    <source>
        <dbReference type="PIRSR" id="PIRSR000551-50"/>
    </source>
</evidence>
<evidence type="ECO:0000256" key="16">
    <source>
        <dbReference type="ARBA" id="ARBA00047470"/>
    </source>
</evidence>
<dbReference type="FunFam" id="3.30.60.20:FF:000024">
    <property type="entry name" value="Protein kinase C epsilon"/>
    <property type="match status" value="1"/>
</dbReference>
<dbReference type="SUPFAM" id="SSF56112">
    <property type="entry name" value="Protein kinase-like (PK-like)"/>
    <property type="match status" value="1"/>
</dbReference>
<dbReference type="FunFam" id="3.30.200.20:FF:000080">
    <property type="entry name" value="Protein kinase C"/>
    <property type="match status" value="1"/>
</dbReference>
<dbReference type="FunFam" id="1.10.510.10:FF:000126">
    <property type="entry name" value="Protein kinase C epsilon"/>
    <property type="match status" value="1"/>
</dbReference>
<accession>A0A674MUD2</accession>
<evidence type="ECO:0000256" key="10">
    <source>
        <dbReference type="ARBA" id="ARBA00022771"/>
    </source>
</evidence>
<evidence type="ECO:0000256" key="8">
    <source>
        <dbReference type="ARBA" id="ARBA00022737"/>
    </source>
</evidence>
<keyword evidence="9 17" id="KW-0547">Nucleotide-binding</keyword>
<dbReference type="OMA" id="MKIEICE"/>
<dbReference type="InterPro" id="IPR014376">
    <property type="entry name" value="Prot_kin_PKC_delta"/>
</dbReference>
<evidence type="ECO:0000256" key="21">
    <source>
        <dbReference type="SAM" id="MobiDB-lite"/>
    </source>
</evidence>
<keyword evidence="6 17" id="KW-0808">Transferase</keyword>
<dbReference type="GO" id="GO:0008270">
    <property type="term" value="F:zinc ion binding"/>
    <property type="evidence" value="ECO:0007669"/>
    <property type="project" value="UniProtKB-KW"/>
</dbReference>
<dbReference type="InterPro" id="IPR011009">
    <property type="entry name" value="Kinase-like_dom_sf"/>
</dbReference>
<gene>
    <name evidence="26" type="primary">prkcea</name>
</gene>
<dbReference type="Pfam" id="PF00168">
    <property type="entry name" value="C2"/>
    <property type="match status" value="1"/>
</dbReference>
<dbReference type="InterPro" id="IPR002219">
    <property type="entry name" value="PKC_DAG/PE"/>
</dbReference>
<evidence type="ECO:0000259" key="22">
    <source>
        <dbReference type="PROSITE" id="PS50004"/>
    </source>
</evidence>
<organism evidence="26 27">
    <name type="scientific">Takifugu rubripes</name>
    <name type="common">Japanese pufferfish</name>
    <name type="synonym">Fugu rubripes</name>
    <dbReference type="NCBI Taxonomy" id="31033"/>
    <lineage>
        <taxon>Eukaryota</taxon>
        <taxon>Metazoa</taxon>
        <taxon>Chordata</taxon>
        <taxon>Craniata</taxon>
        <taxon>Vertebrata</taxon>
        <taxon>Euteleostomi</taxon>
        <taxon>Actinopterygii</taxon>
        <taxon>Neopterygii</taxon>
        <taxon>Teleostei</taxon>
        <taxon>Neoteleostei</taxon>
        <taxon>Acanthomorphata</taxon>
        <taxon>Eupercaria</taxon>
        <taxon>Tetraodontiformes</taxon>
        <taxon>Tetradontoidea</taxon>
        <taxon>Tetraodontidae</taxon>
        <taxon>Takifugu</taxon>
    </lineage>
</organism>
<evidence type="ECO:0000256" key="15">
    <source>
        <dbReference type="ARBA" id="ARBA00047272"/>
    </source>
</evidence>
<dbReference type="Ensembl" id="ENSTRUT00000082090.1">
    <property type="protein sequence ID" value="ENSTRUP00000064562.1"/>
    <property type="gene ID" value="ENSTRUG00000000339.3"/>
</dbReference>
<feature type="domain" description="Phorbol-ester/DAG-type" evidence="24">
    <location>
        <begin position="170"/>
        <end position="221"/>
    </location>
</feature>
<evidence type="ECO:0000256" key="4">
    <source>
        <dbReference type="ARBA" id="ARBA00022527"/>
    </source>
</evidence>
<dbReference type="SMART" id="SM00109">
    <property type="entry name" value="C1"/>
    <property type="match status" value="2"/>
</dbReference>
<evidence type="ECO:0000313" key="26">
    <source>
        <dbReference type="Ensembl" id="ENSTRUP00000064562.1"/>
    </source>
</evidence>
<dbReference type="PROSITE" id="PS50011">
    <property type="entry name" value="PROTEIN_KINASE_DOM"/>
    <property type="match status" value="1"/>
</dbReference>
<dbReference type="PRINTS" id="PR00008">
    <property type="entry name" value="DAGPEDOMAIN"/>
</dbReference>
<dbReference type="SMART" id="SM00220">
    <property type="entry name" value="S_TKc"/>
    <property type="match status" value="1"/>
</dbReference>
<feature type="domain" description="Phorbol-ester/DAG-type" evidence="24">
    <location>
        <begin position="244"/>
        <end position="294"/>
    </location>
</feature>
<dbReference type="PROSITE" id="PS51285">
    <property type="entry name" value="AGC_KINASE_CTER"/>
    <property type="match status" value="1"/>
</dbReference>
<dbReference type="InterPro" id="IPR035892">
    <property type="entry name" value="C2_domain_sf"/>
</dbReference>
<keyword evidence="3" id="KW-0963">Cytoplasm</keyword>
<evidence type="ECO:0000256" key="14">
    <source>
        <dbReference type="ARBA" id="ARBA00022840"/>
    </source>
</evidence>
<dbReference type="AlphaFoldDB" id="A0A674MUD2"/>
<keyword evidence="8" id="KW-0677">Repeat</keyword>
<evidence type="ECO:0000256" key="9">
    <source>
        <dbReference type="ARBA" id="ARBA00022741"/>
    </source>
</evidence>
<evidence type="ECO:0000256" key="2">
    <source>
        <dbReference type="ARBA" id="ARBA00005490"/>
    </source>
</evidence>
<dbReference type="SUPFAM" id="SSF57889">
    <property type="entry name" value="Cysteine-rich domain"/>
    <property type="match status" value="2"/>
</dbReference>
<keyword evidence="11 17" id="KW-0418">Kinase</keyword>